<feature type="non-terminal residue" evidence="1">
    <location>
        <position position="171"/>
    </location>
</feature>
<dbReference type="AlphaFoldDB" id="A0A0R0LY92"/>
<comment type="caution">
    <text evidence="1">The sequence shown here is derived from an EMBL/GenBank/DDBJ whole genome shotgun (WGS) entry which is preliminary data.</text>
</comment>
<evidence type="ECO:0000313" key="1">
    <source>
        <dbReference type="EMBL" id="KRH94285.1"/>
    </source>
</evidence>
<dbReference type="EMBL" id="LGUB01000101">
    <property type="protein sequence ID" value="KRH94285.1"/>
    <property type="molecule type" value="Genomic_DNA"/>
</dbReference>
<name>A0A0R0LY92_9MICR</name>
<sequence>MKNSSLFSEKDKIRSFVERYLHSGIIPEYPDIMNSLKGNSHAGTASPTTFGTESALRVNETEFIYTSQQIGIQVNVRLQHLTRLDKQVIQWVDRIRQQFSVLSDWTCTQKRELLKLVICPSIHSNFSQITDPDLLLDALIKTQIDQKSIRCHSENIQKIRQVEFYQIQEFS</sequence>
<dbReference type="Proteomes" id="UP000051530">
    <property type="component" value="Unassembled WGS sequence"/>
</dbReference>
<dbReference type="VEuPathDB" id="MicrosporidiaDB:M153_3120008791"/>
<gene>
    <name evidence="1" type="ORF">M153_3120008791</name>
</gene>
<protein>
    <submittedName>
        <fullName evidence="1">Uncharacterized protein</fullName>
    </submittedName>
</protein>
<proteinExistence type="predicted"/>
<organism evidence="1 2">
    <name type="scientific">Pseudoloma neurophilia</name>
    <dbReference type="NCBI Taxonomy" id="146866"/>
    <lineage>
        <taxon>Eukaryota</taxon>
        <taxon>Fungi</taxon>
        <taxon>Fungi incertae sedis</taxon>
        <taxon>Microsporidia</taxon>
        <taxon>Pseudoloma</taxon>
    </lineage>
</organism>
<accession>A0A0R0LY92</accession>
<evidence type="ECO:0000313" key="2">
    <source>
        <dbReference type="Proteomes" id="UP000051530"/>
    </source>
</evidence>
<keyword evidence="2" id="KW-1185">Reference proteome</keyword>
<reference evidence="1 2" key="1">
    <citation type="submission" date="2015-07" db="EMBL/GenBank/DDBJ databases">
        <title>The genome of Pseudoloma neurophilia, a relevant intracellular parasite of the zebrafish.</title>
        <authorList>
            <person name="Ndikumana S."/>
            <person name="Pelin A."/>
            <person name="Sanders J."/>
            <person name="Corradi N."/>
        </authorList>
    </citation>
    <scope>NUCLEOTIDE SEQUENCE [LARGE SCALE GENOMIC DNA]</scope>
    <source>
        <strain evidence="1 2">MK1</strain>
    </source>
</reference>